<proteinExistence type="predicted"/>
<dbReference type="PANTHER" id="PTHR12044:SF14">
    <property type="entry name" value="MEIOTIC DOUBLE-STRANDED BREAK FORMATION PROTEIN 1"/>
    <property type="match status" value="1"/>
</dbReference>
<dbReference type="AlphaFoldDB" id="A0A226MNZ9"/>
<accession>A0A226MNZ9</accession>
<reference evidence="2 3" key="1">
    <citation type="submission" date="2016-07" db="EMBL/GenBank/DDBJ databases">
        <title>Disparate Historic Effective Population Sizes Predicted by Modern Levels of Genome Diversity for the Scaled Quail (Callipepla squamata) and the Northern Bobwhite (Colinus virginianus): Inferences from First and Second Generation Draft Genome Assemblies for Sympatric New World Quail.</title>
        <authorList>
            <person name="Oldeschulte D.L."/>
            <person name="Halley Y.A."/>
            <person name="Bhattarai E.K."/>
            <person name="Brashear W.A."/>
            <person name="Hill J."/>
            <person name="Metz R.P."/>
            <person name="Johnson C.D."/>
            <person name="Rollins D."/>
            <person name="Peterson M.J."/>
            <person name="Bickhart D.M."/>
            <person name="Decker J.E."/>
            <person name="Seabury C.M."/>
        </authorList>
    </citation>
    <scope>NUCLEOTIDE SEQUENCE [LARGE SCALE GENOMIC DNA]</scope>
    <source>
        <strain evidence="2 3">Texas</strain>
        <tissue evidence="2">Leg muscle</tissue>
    </source>
</reference>
<organism evidence="2 3">
    <name type="scientific">Callipepla squamata</name>
    <name type="common">Scaled quail</name>
    <dbReference type="NCBI Taxonomy" id="9009"/>
    <lineage>
        <taxon>Eukaryota</taxon>
        <taxon>Metazoa</taxon>
        <taxon>Chordata</taxon>
        <taxon>Craniata</taxon>
        <taxon>Vertebrata</taxon>
        <taxon>Euteleostomi</taxon>
        <taxon>Archelosauria</taxon>
        <taxon>Archosauria</taxon>
        <taxon>Dinosauria</taxon>
        <taxon>Saurischia</taxon>
        <taxon>Theropoda</taxon>
        <taxon>Coelurosauria</taxon>
        <taxon>Aves</taxon>
        <taxon>Neognathae</taxon>
        <taxon>Galloanserae</taxon>
        <taxon>Galliformes</taxon>
        <taxon>Odontophoridae</taxon>
        <taxon>Callipepla</taxon>
    </lineage>
</organism>
<dbReference type="EMBL" id="MCFN01000581">
    <property type="protein sequence ID" value="OXB57033.1"/>
    <property type="molecule type" value="Genomic_DNA"/>
</dbReference>
<feature type="chain" id="PRO_5013234496" evidence="1">
    <location>
        <begin position="31"/>
        <end position="81"/>
    </location>
</feature>
<dbReference type="PANTHER" id="PTHR12044">
    <property type="entry name" value="BCL2 INTERACTING MEDIATOR OF CELL DEATH"/>
    <property type="match status" value="1"/>
</dbReference>
<dbReference type="GO" id="GO:0007127">
    <property type="term" value="P:meiosis I"/>
    <property type="evidence" value="ECO:0007669"/>
    <property type="project" value="TreeGrafter"/>
</dbReference>
<evidence type="ECO:0000313" key="2">
    <source>
        <dbReference type="EMBL" id="OXB57033.1"/>
    </source>
</evidence>
<gene>
    <name evidence="2" type="ORF">ASZ78_000602</name>
</gene>
<evidence type="ECO:0000313" key="3">
    <source>
        <dbReference type="Proteomes" id="UP000198323"/>
    </source>
</evidence>
<keyword evidence="1" id="KW-0732">Signal</keyword>
<feature type="signal peptide" evidence="1">
    <location>
        <begin position="1"/>
        <end position="30"/>
    </location>
</feature>
<dbReference type="Proteomes" id="UP000198323">
    <property type="component" value="Unassembled WGS sequence"/>
</dbReference>
<protein>
    <submittedName>
        <fullName evidence="2">Uncharacterized protein</fullName>
    </submittedName>
</protein>
<sequence length="81" mass="9096">MRTAARAARVNYRSHFFCLVLVQLIVELKSEQYLRCILDESQKELCKATTGRGSLPTFTLLGKLADAIPVFADILVVEHSE</sequence>
<keyword evidence="3" id="KW-1185">Reference proteome</keyword>
<comment type="caution">
    <text evidence="2">The sequence shown here is derived from an EMBL/GenBank/DDBJ whole genome shotgun (WGS) entry which is preliminary data.</text>
</comment>
<dbReference type="OrthoDB" id="10321109at2759"/>
<dbReference type="InterPro" id="IPR052133">
    <property type="entry name" value="Immune_Signaling-Apoptosis_Reg"/>
</dbReference>
<evidence type="ECO:0000256" key="1">
    <source>
        <dbReference type="SAM" id="SignalP"/>
    </source>
</evidence>
<dbReference type="STRING" id="9009.A0A226MNZ9"/>
<name>A0A226MNZ9_CALSU</name>